<proteinExistence type="predicted"/>
<dbReference type="InterPro" id="IPR007750">
    <property type="entry name" value="DUF674"/>
</dbReference>
<dbReference type="AlphaFoldDB" id="M8B6X8"/>
<accession>M8B6X8</accession>
<sequence>MQPLVEESEGGSDVVVVPRAVGAGFVQGIVTSTVMDDLKVSPMSSISGITLLNTFGITDIRSLQEKTVQLGCTEAVGL</sequence>
<organism evidence="1">
    <name type="scientific">Aegilops tauschii</name>
    <name type="common">Tausch's goatgrass</name>
    <name type="synonym">Aegilops squarrosa</name>
    <dbReference type="NCBI Taxonomy" id="37682"/>
    <lineage>
        <taxon>Eukaryota</taxon>
        <taxon>Viridiplantae</taxon>
        <taxon>Streptophyta</taxon>
        <taxon>Embryophyta</taxon>
        <taxon>Tracheophyta</taxon>
        <taxon>Spermatophyta</taxon>
        <taxon>Magnoliopsida</taxon>
        <taxon>Liliopsida</taxon>
        <taxon>Poales</taxon>
        <taxon>Poaceae</taxon>
        <taxon>BOP clade</taxon>
        <taxon>Pooideae</taxon>
        <taxon>Triticodae</taxon>
        <taxon>Triticeae</taxon>
        <taxon>Triticinae</taxon>
        <taxon>Aegilops</taxon>
    </lineage>
</organism>
<protein>
    <submittedName>
        <fullName evidence="1">Uncharacterized protein</fullName>
    </submittedName>
</protein>
<evidence type="ECO:0000313" key="1">
    <source>
        <dbReference type="EnsemblPlants" id="EMT09721"/>
    </source>
</evidence>
<dbReference type="EnsemblPlants" id="EMT09721">
    <property type="protein sequence ID" value="EMT09721"/>
    <property type="gene ID" value="F775_43414"/>
</dbReference>
<reference evidence="1" key="1">
    <citation type="submission" date="2015-06" db="UniProtKB">
        <authorList>
            <consortium name="EnsemblPlants"/>
        </authorList>
    </citation>
    <scope>IDENTIFICATION</scope>
</reference>
<dbReference type="PANTHER" id="PTHR33103">
    <property type="entry name" value="OS01G0153900 PROTEIN"/>
    <property type="match status" value="1"/>
</dbReference>
<dbReference type="Pfam" id="PF05056">
    <property type="entry name" value="DUF674"/>
    <property type="match status" value="1"/>
</dbReference>
<name>M8B6X8_AEGTA</name>
<dbReference type="PANTHER" id="PTHR33103:SF52">
    <property type="entry name" value="OS01G0154100 PROTEIN"/>
    <property type="match status" value="1"/>
</dbReference>